<dbReference type="PANTHER" id="PTHR42978:SF6">
    <property type="entry name" value="QUORUM-QUENCHING LACTONASE YTNP-RELATED"/>
    <property type="match status" value="1"/>
</dbReference>
<reference evidence="7 8" key="1">
    <citation type="submission" date="2016-10" db="EMBL/GenBank/DDBJ databases">
        <authorList>
            <person name="de Groot N.N."/>
        </authorList>
    </citation>
    <scope>NUCLEOTIDE SEQUENCE [LARGE SCALE GENOMIC DNA]</scope>
    <source>
        <strain evidence="7 8">ATCC 43154</strain>
    </source>
</reference>
<dbReference type="Pfam" id="PF00753">
    <property type="entry name" value="Lactamase_B"/>
    <property type="match status" value="1"/>
</dbReference>
<accession>A0A1I4SQX8</accession>
<sequence length="324" mass="33747">MFQPTLTKIARATALLATMTLLAASGNPAMAAAPMAKVSAPGYFRMMLGNFEVTALSDGTVDLPVDQLLMEPPAKTKQALAAQFLSAPLETSVNAYLINTGSSLVLVDTGAAGLFGPTLGKLIANLKASGYEPAQIDEVYLTHLHPDHVGGLVANGMLAFPNAKVRADRLDAEFWLSEAKLAKAPAAAKGFFQGAISSLNPYVAAGKFVPFAGDTDLLPGIKSSSSYGHTAGHTNYVIESQGKKLVLVGDLIHVAAVQFGNPAATIVFDGAPKAAAAARAKAFTQAAKEGTLVGASHLQFPGLGHLRSTGKSYQWLPVNYTQLR</sequence>
<evidence type="ECO:0000313" key="8">
    <source>
        <dbReference type="Proteomes" id="UP000199470"/>
    </source>
</evidence>
<dbReference type="EMBL" id="FOTW01000027">
    <property type="protein sequence ID" value="SFM66789.1"/>
    <property type="molecule type" value="Genomic_DNA"/>
</dbReference>
<feature type="domain" description="Metallo-beta-lactamase" evidence="6">
    <location>
        <begin position="92"/>
        <end position="297"/>
    </location>
</feature>
<keyword evidence="2" id="KW-0479">Metal-binding</keyword>
<gene>
    <name evidence="7" type="ORF">SAMN02982985_04893</name>
</gene>
<dbReference type="OrthoDB" id="5443440at2"/>
<dbReference type="GO" id="GO:0046872">
    <property type="term" value="F:metal ion binding"/>
    <property type="evidence" value="ECO:0007669"/>
    <property type="project" value="UniProtKB-KW"/>
</dbReference>
<dbReference type="PANTHER" id="PTHR42978">
    <property type="entry name" value="QUORUM-QUENCHING LACTONASE YTNP-RELATED-RELATED"/>
    <property type="match status" value="1"/>
</dbReference>
<dbReference type="InterPro" id="IPR036866">
    <property type="entry name" value="RibonucZ/Hydroxyglut_hydro"/>
</dbReference>
<dbReference type="Proteomes" id="UP000199470">
    <property type="component" value="Unassembled WGS sequence"/>
</dbReference>
<keyword evidence="8" id="KW-1185">Reference proteome</keyword>
<dbReference type="SMART" id="SM00849">
    <property type="entry name" value="Lactamase_B"/>
    <property type="match status" value="1"/>
</dbReference>
<dbReference type="RefSeq" id="WP_093390315.1">
    <property type="nucleotide sequence ID" value="NZ_FOTW01000027.1"/>
</dbReference>
<evidence type="ECO:0000256" key="2">
    <source>
        <dbReference type="ARBA" id="ARBA00022723"/>
    </source>
</evidence>
<keyword evidence="3" id="KW-0378">Hydrolase</keyword>
<dbReference type="STRING" id="758825.SAMN02982985_04893"/>
<keyword evidence="4" id="KW-0862">Zinc</keyword>
<proteinExistence type="inferred from homology"/>
<dbReference type="GO" id="GO:0016787">
    <property type="term" value="F:hydrolase activity"/>
    <property type="evidence" value="ECO:0007669"/>
    <property type="project" value="UniProtKB-KW"/>
</dbReference>
<evidence type="ECO:0000313" key="7">
    <source>
        <dbReference type="EMBL" id="SFM66789.1"/>
    </source>
</evidence>
<evidence type="ECO:0000256" key="4">
    <source>
        <dbReference type="ARBA" id="ARBA00022833"/>
    </source>
</evidence>
<evidence type="ECO:0000256" key="5">
    <source>
        <dbReference type="SAM" id="SignalP"/>
    </source>
</evidence>
<keyword evidence="5" id="KW-0732">Signal</keyword>
<dbReference type="InterPro" id="IPR001279">
    <property type="entry name" value="Metallo-B-lactamas"/>
</dbReference>
<evidence type="ECO:0000259" key="6">
    <source>
        <dbReference type="SMART" id="SM00849"/>
    </source>
</evidence>
<evidence type="ECO:0000256" key="3">
    <source>
        <dbReference type="ARBA" id="ARBA00022801"/>
    </source>
</evidence>
<evidence type="ECO:0000256" key="1">
    <source>
        <dbReference type="ARBA" id="ARBA00007749"/>
    </source>
</evidence>
<dbReference type="AlphaFoldDB" id="A0A1I4SQX8"/>
<dbReference type="SUPFAM" id="SSF56281">
    <property type="entry name" value="Metallo-hydrolase/oxidoreductase"/>
    <property type="match status" value="1"/>
</dbReference>
<feature type="signal peptide" evidence="5">
    <location>
        <begin position="1"/>
        <end position="31"/>
    </location>
</feature>
<feature type="chain" id="PRO_5011733694" evidence="5">
    <location>
        <begin position="32"/>
        <end position="324"/>
    </location>
</feature>
<name>A0A1I4SQX8_9BURK</name>
<organism evidence="7 8">
    <name type="scientific">Rugamonas rubra</name>
    <dbReference type="NCBI Taxonomy" id="758825"/>
    <lineage>
        <taxon>Bacteria</taxon>
        <taxon>Pseudomonadati</taxon>
        <taxon>Pseudomonadota</taxon>
        <taxon>Betaproteobacteria</taxon>
        <taxon>Burkholderiales</taxon>
        <taxon>Oxalobacteraceae</taxon>
        <taxon>Telluria group</taxon>
        <taxon>Rugamonas</taxon>
    </lineage>
</organism>
<dbReference type="Gene3D" id="3.60.15.10">
    <property type="entry name" value="Ribonuclease Z/Hydroxyacylglutathione hydrolase-like"/>
    <property type="match status" value="1"/>
</dbReference>
<comment type="similarity">
    <text evidence="1">Belongs to the metallo-beta-lactamase superfamily.</text>
</comment>
<protein>
    <submittedName>
        <fullName evidence="7">Glyoxylase, beta-lactamase superfamily II</fullName>
    </submittedName>
</protein>
<dbReference type="InterPro" id="IPR051013">
    <property type="entry name" value="MBL_superfamily_lactonases"/>
</dbReference>
<dbReference type="CDD" id="cd07720">
    <property type="entry name" value="OPHC2-like_MBL-fold"/>
    <property type="match status" value="1"/>
</dbReference>